<dbReference type="Proteomes" id="UP001301958">
    <property type="component" value="Unassembled WGS sequence"/>
</dbReference>
<dbReference type="EMBL" id="MU865640">
    <property type="protein sequence ID" value="KAK4220786.1"/>
    <property type="molecule type" value="Genomic_DNA"/>
</dbReference>
<feature type="transmembrane region" description="Helical" evidence="1">
    <location>
        <begin position="83"/>
        <end position="101"/>
    </location>
</feature>
<dbReference type="AlphaFoldDB" id="A0AAN6YML9"/>
<comment type="caution">
    <text evidence="2">The sequence shown here is derived from an EMBL/GenBank/DDBJ whole genome shotgun (WGS) entry which is preliminary data.</text>
</comment>
<proteinExistence type="predicted"/>
<keyword evidence="1" id="KW-0472">Membrane</keyword>
<accession>A0AAN6YML9</accession>
<name>A0AAN6YML9_9PEZI</name>
<evidence type="ECO:0000313" key="2">
    <source>
        <dbReference type="EMBL" id="KAK4220786.1"/>
    </source>
</evidence>
<feature type="transmembrane region" description="Helical" evidence="1">
    <location>
        <begin position="113"/>
        <end position="133"/>
    </location>
</feature>
<protein>
    <submittedName>
        <fullName evidence="2">Uncharacterized protein</fullName>
    </submittedName>
</protein>
<feature type="non-terminal residue" evidence="2">
    <location>
        <position position="172"/>
    </location>
</feature>
<keyword evidence="3" id="KW-1185">Reference proteome</keyword>
<reference evidence="2" key="1">
    <citation type="journal article" date="2023" name="Mol. Phylogenet. Evol.">
        <title>Genome-scale phylogeny and comparative genomics of the fungal order Sordariales.</title>
        <authorList>
            <person name="Hensen N."/>
            <person name="Bonometti L."/>
            <person name="Westerberg I."/>
            <person name="Brannstrom I.O."/>
            <person name="Guillou S."/>
            <person name="Cros-Aarteil S."/>
            <person name="Calhoun S."/>
            <person name="Haridas S."/>
            <person name="Kuo A."/>
            <person name="Mondo S."/>
            <person name="Pangilinan J."/>
            <person name="Riley R."/>
            <person name="LaButti K."/>
            <person name="Andreopoulos B."/>
            <person name="Lipzen A."/>
            <person name="Chen C."/>
            <person name="Yan M."/>
            <person name="Daum C."/>
            <person name="Ng V."/>
            <person name="Clum A."/>
            <person name="Steindorff A."/>
            <person name="Ohm R.A."/>
            <person name="Martin F."/>
            <person name="Silar P."/>
            <person name="Natvig D.O."/>
            <person name="Lalanne C."/>
            <person name="Gautier V."/>
            <person name="Ament-Velasquez S.L."/>
            <person name="Kruys A."/>
            <person name="Hutchinson M.I."/>
            <person name="Powell A.J."/>
            <person name="Barry K."/>
            <person name="Miller A.N."/>
            <person name="Grigoriev I.V."/>
            <person name="Debuchy R."/>
            <person name="Gladieux P."/>
            <person name="Hiltunen Thoren M."/>
            <person name="Johannesson H."/>
        </authorList>
    </citation>
    <scope>NUCLEOTIDE SEQUENCE</scope>
    <source>
        <strain evidence="2">CBS 990.96</strain>
    </source>
</reference>
<keyword evidence="1" id="KW-0812">Transmembrane</keyword>
<keyword evidence="1" id="KW-1133">Transmembrane helix</keyword>
<sequence>MSQLDRHDVYHSLRRRLGDRPHDVILAIRKDHMPAHLQHLFLPPDLILFRYRRYPDAFKMFEQLDGEPIPWTCCRSCVADCRLVNVIVTPLINFALPVYLLGDIIRMMPRITFTTVLFSQLLWALCKFILGYSNDFKCRHFLRRTLINNPDLFDRVYCLCRAYNPSCFIGFC</sequence>
<organism evidence="2 3">
    <name type="scientific">Podospora fimiseda</name>
    <dbReference type="NCBI Taxonomy" id="252190"/>
    <lineage>
        <taxon>Eukaryota</taxon>
        <taxon>Fungi</taxon>
        <taxon>Dikarya</taxon>
        <taxon>Ascomycota</taxon>
        <taxon>Pezizomycotina</taxon>
        <taxon>Sordariomycetes</taxon>
        <taxon>Sordariomycetidae</taxon>
        <taxon>Sordariales</taxon>
        <taxon>Podosporaceae</taxon>
        <taxon>Podospora</taxon>
    </lineage>
</organism>
<gene>
    <name evidence="2" type="ORF">QBC38DRAFT_493419</name>
</gene>
<evidence type="ECO:0000256" key="1">
    <source>
        <dbReference type="SAM" id="Phobius"/>
    </source>
</evidence>
<evidence type="ECO:0000313" key="3">
    <source>
        <dbReference type="Proteomes" id="UP001301958"/>
    </source>
</evidence>
<reference evidence="2" key="2">
    <citation type="submission" date="2023-05" db="EMBL/GenBank/DDBJ databases">
        <authorList>
            <consortium name="Lawrence Berkeley National Laboratory"/>
            <person name="Steindorff A."/>
            <person name="Hensen N."/>
            <person name="Bonometti L."/>
            <person name="Westerberg I."/>
            <person name="Brannstrom I.O."/>
            <person name="Guillou S."/>
            <person name="Cros-Aarteil S."/>
            <person name="Calhoun S."/>
            <person name="Haridas S."/>
            <person name="Kuo A."/>
            <person name="Mondo S."/>
            <person name="Pangilinan J."/>
            <person name="Riley R."/>
            <person name="Labutti K."/>
            <person name="Andreopoulos B."/>
            <person name="Lipzen A."/>
            <person name="Chen C."/>
            <person name="Yanf M."/>
            <person name="Daum C."/>
            <person name="Ng V."/>
            <person name="Clum A."/>
            <person name="Ohm R."/>
            <person name="Martin F."/>
            <person name="Silar P."/>
            <person name="Natvig D."/>
            <person name="Lalanne C."/>
            <person name="Gautier V."/>
            <person name="Ament-Velasquez S.L."/>
            <person name="Kruys A."/>
            <person name="Hutchinson M.I."/>
            <person name="Powell A.J."/>
            <person name="Barry K."/>
            <person name="Miller A.N."/>
            <person name="Grigoriev I.V."/>
            <person name="Debuchy R."/>
            <person name="Gladieux P."/>
            <person name="Thoren M.H."/>
            <person name="Johannesson H."/>
        </authorList>
    </citation>
    <scope>NUCLEOTIDE SEQUENCE</scope>
    <source>
        <strain evidence="2">CBS 990.96</strain>
    </source>
</reference>